<dbReference type="PANTHER" id="PTHR11010">
    <property type="entry name" value="PROTEASE S28 PRO-X CARBOXYPEPTIDASE-RELATED"/>
    <property type="match status" value="1"/>
</dbReference>
<evidence type="ECO:0000256" key="4">
    <source>
        <dbReference type="ARBA" id="ARBA00022801"/>
    </source>
</evidence>
<dbReference type="InterPro" id="IPR008758">
    <property type="entry name" value="Peptidase_S28"/>
</dbReference>
<protein>
    <recommendedName>
        <fullName evidence="8">Serine carboxypeptidase S28</fullName>
    </recommendedName>
</protein>
<keyword evidence="4" id="KW-0378">Hydrolase</keyword>
<reference evidence="7" key="1">
    <citation type="journal article" date="2015" name="Nat. Genet.">
        <title>The genome and transcriptome of the zoonotic hookworm Ancylostoma ceylanicum identify infection-specific gene families.</title>
        <authorList>
            <person name="Schwarz E.M."/>
            <person name="Hu Y."/>
            <person name="Antoshechkin I."/>
            <person name="Miller M.M."/>
            <person name="Sternberg P.W."/>
            <person name="Aroian R.V."/>
        </authorList>
    </citation>
    <scope>NUCLEOTIDE SEQUENCE</scope>
    <source>
        <strain evidence="7">HY135</strain>
    </source>
</reference>
<accession>A0A016ULC0</accession>
<evidence type="ECO:0000256" key="3">
    <source>
        <dbReference type="ARBA" id="ARBA00022729"/>
    </source>
</evidence>
<dbReference type="InterPro" id="IPR029058">
    <property type="entry name" value="AB_hydrolase_fold"/>
</dbReference>
<evidence type="ECO:0000313" key="6">
    <source>
        <dbReference type="EMBL" id="EYC16005.1"/>
    </source>
</evidence>
<evidence type="ECO:0000313" key="7">
    <source>
        <dbReference type="Proteomes" id="UP000024635"/>
    </source>
</evidence>
<dbReference type="PANTHER" id="PTHR11010:SF104">
    <property type="entry name" value="SERINE PROTEASE PCP-1-RELATED"/>
    <property type="match status" value="1"/>
</dbReference>
<sequence>MRSGIWCESADILHGLNVLFQSDPHEFKWTTNVWNVQAVPQLYGLSLSGVSNIILTQGALDPWSGGGYQPGSPSANQDQGIYVMEIPGSAHHLDLRTPNTCDPNTIKNARYQIVRILDCWVHGCATPPRLGSLPQMVVPVNVTCQDDLLVSAAFCGISLTTFCSFVSSSFSAHSCFKALKRPVHCCETVG</sequence>
<dbReference type="GO" id="GO:0070008">
    <property type="term" value="F:serine-type exopeptidase activity"/>
    <property type="evidence" value="ECO:0007669"/>
    <property type="project" value="InterPro"/>
</dbReference>
<comment type="similarity">
    <text evidence="1">Belongs to the peptidase S28 family.</text>
</comment>
<keyword evidence="3" id="KW-0732">Signal</keyword>
<evidence type="ECO:0000256" key="5">
    <source>
        <dbReference type="ARBA" id="ARBA00023180"/>
    </source>
</evidence>
<organism evidence="6 7">
    <name type="scientific">Ancylostoma ceylanicum</name>
    <dbReference type="NCBI Taxonomy" id="53326"/>
    <lineage>
        <taxon>Eukaryota</taxon>
        <taxon>Metazoa</taxon>
        <taxon>Ecdysozoa</taxon>
        <taxon>Nematoda</taxon>
        <taxon>Chromadorea</taxon>
        <taxon>Rhabditida</taxon>
        <taxon>Rhabditina</taxon>
        <taxon>Rhabditomorpha</taxon>
        <taxon>Strongyloidea</taxon>
        <taxon>Ancylostomatidae</taxon>
        <taxon>Ancylostomatinae</taxon>
        <taxon>Ancylostoma</taxon>
    </lineage>
</organism>
<dbReference type="OrthoDB" id="2130629at2759"/>
<comment type="caution">
    <text evidence="6">The sequence shown here is derived from an EMBL/GenBank/DDBJ whole genome shotgun (WGS) entry which is preliminary data.</text>
</comment>
<dbReference type="AlphaFoldDB" id="A0A016ULC0"/>
<dbReference type="GO" id="GO:0006508">
    <property type="term" value="P:proteolysis"/>
    <property type="evidence" value="ECO:0007669"/>
    <property type="project" value="UniProtKB-KW"/>
</dbReference>
<dbReference type="Gene3D" id="3.40.50.1820">
    <property type="entry name" value="alpha/beta hydrolase"/>
    <property type="match status" value="1"/>
</dbReference>
<evidence type="ECO:0000256" key="2">
    <source>
        <dbReference type="ARBA" id="ARBA00022670"/>
    </source>
</evidence>
<keyword evidence="7" id="KW-1185">Reference proteome</keyword>
<dbReference type="EMBL" id="JARK01001371">
    <property type="protein sequence ID" value="EYC16005.1"/>
    <property type="molecule type" value="Genomic_DNA"/>
</dbReference>
<keyword evidence="2" id="KW-0645">Protease</keyword>
<dbReference type="Proteomes" id="UP000024635">
    <property type="component" value="Unassembled WGS sequence"/>
</dbReference>
<keyword evidence="5" id="KW-0325">Glycoprotein</keyword>
<dbReference type="GO" id="GO:0008239">
    <property type="term" value="F:dipeptidyl-peptidase activity"/>
    <property type="evidence" value="ECO:0007669"/>
    <property type="project" value="TreeGrafter"/>
</dbReference>
<evidence type="ECO:0008006" key="8">
    <source>
        <dbReference type="Google" id="ProtNLM"/>
    </source>
</evidence>
<evidence type="ECO:0000256" key="1">
    <source>
        <dbReference type="ARBA" id="ARBA00011079"/>
    </source>
</evidence>
<dbReference type="Pfam" id="PF05577">
    <property type="entry name" value="Peptidase_S28"/>
    <property type="match status" value="1"/>
</dbReference>
<name>A0A016ULC0_9BILA</name>
<gene>
    <name evidence="6" type="primary">Acey_s0035.g3090</name>
    <name evidence="6" type="ORF">Y032_0035g3090</name>
</gene>
<proteinExistence type="inferred from homology"/>
<dbReference type="STRING" id="53326.A0A016ULC0"/>